<dbReference type="InterPro" id="IPR011055">
    <property type="entry name" value="Dup_hybrid_motif"/>
</dbReference>
<feature type="domain" description="M23ase beta-sheet core" evidence="1">
    <location>
        <begin position="65"/>
        <end position="182"/>
    </location>
</feature>
<keyword evidence="3" id="KW-1185">Reference proteome</keyword>
<dbReference type="InterPro" id="IPR050570">
    <property type="entry name" value="Cell_wall_metabolism_enzyme"/>
</dbReference>
<gene>
    <name evidence="2" type="ORF">N7U68_16130</name>
</gene>
<evidence type="ECO:0000313" key="2">
    <source>
        <dbReference type="EMBL" id="UXX82600.1"/>
    </source>
</evidence>
<dbReference type="RefSeq" id="WP_263047474.1">
    <property type="nucleotide sequence ID" value="NZ_CP106738.1"/>
</dbReference>
<dbReference type="Pfam" id="PF01551">
    <property type="entry name" value="Peptidase_M23"/>
    <property type="match status" value="1"/>
</dbReference>
<evidence type="ECO:0000259" key="1">
    <source>
        <dbReference type="Pfam" id="PF01551"/>
    </source>
</evidence>
<dbReference type="SUPFAM" id="SSF51261">
    <property type="entry name" value="Duplicated hybrid motif"/>
    <property type="match status" value="1"/>
</dbReference>
<evidence type="ECO:0000313" key="3">
    <source>
        <dbReference type="Proteomes" id="UP001064087"/>
    </source>
</evidence>
<dbReference type="EMBL" id="CP106738">
    <property type="protein sequence ID" value="UXX82600.1"/>
    <property type="molecule type" value="Genomic_DNA"/>
</dbReference>
<accession>A0ABY6D919</accession>
<dbReference type="InterPro" id="IPR016047">
    <property type="entry name" value="M23ase_b-sheet_dom"/>
</dbReference>
<dbReference type="PANTHER" id="PTHR21666:SF270">
    <property type="entry name" value="MUREIN HYDROLASE ACTIVATOR ENVC"/>
    <property type="match status" value="1"/>
</dbReference>
<dbReference type="PANTHER" id="PTHR21666">
    <property type="entry name" value="PEPTIDASE-RELATED"/>
    <property type="match status" value="1"/>
</dbReference>
<organism evidence="2 3">
    <name type="scientific">Roseovarius pelagicus</name>
    <dbReference type="NCBI Taxonomy" id="2980108"/>
    <lineage>
        <taxon>Bacteria</taxon>
        <taxon>Pseudomonadati</taxon>
        <taxon>Pseudomonadota</taxon>
        <taxon>Alphaproteobacteria</taxon>
        <taxon>Rhodobacterales</taxon>
        <taxon>Roseobacteraceae</taxon>
        <taxon>Roseovarius</taxon>
    </lineage>
</organism>
<sequence length="324" mass="34721">MRDVAWAALAAALIATPGLTSERLELGLPVDCELGKNCHIQQYVDYDPGPGQHDFMCRNLSYDGHKGTDFGLISYVDMHAGVDVIATAPGTVRGIRDDMPDRLYTDDMAEGLQGRACGNGVVIDHGDGWETQYCHMAKGSVTVSAGDQVKRGTPLGQIGLSGRTQFPHLHLSVRKDGAVVDPFDPDGAITCGTPSTDTLWIDPPAYQPGGLLAVGLGVEVPEFEVIRAGHAHSAQLPATAPALVAWGYAFGGEQADIVRIDIIGPEGPVFDHDALLKKPQAQLFRAAGRRLRGTGWPVGRYKVVVELIRDGKVIDRMQGHTDIE</sequence>
<reference evidence="2" key="1">
    <citation type="submission" date="2022-10" db="EMBL/GenBank/DDBJ databases">
        <title>Roseovarius pelagicus sp. nov., isolated from Arctic seawater.</title>
        <authorList>
            <person name="Hong Y.W."/>
            <person name="Hwang C.Y."/>
        </authorList>
    </citation>
    <scope>NUCLEOTIDE SEQUENCE</scope>
    <source>
        <strain evidence="2">HL-MP18</strain>
    </source>
</reference>
<name>A0ABY6D919_9RHOB</name>
<dbReference type="CDD" id="cd12797">
    <property type="entry name" value="M23_peptidase"/>
    <property type="match status" value="1"/>
</dbReference>
<dbReference type="Proteomes" id="UP001064087">
    <property type="component" value="Chromosome"/>
</dbReference>
<dbReference type="Gene3D" id="2.70.70.10">
    <property type="entry name" value="Glucose Permease (Domain IIA)"/>
    <property type="match status" value="1"/>
</dbReference>
<protein>
    <submittedName>
        <fullName evidence="2">M23 family metallopeptidase</fullName>
    </submittedName>
</protein>
<proteinExistence type="predicted"/>